<evidence type="ECO:0000256" key="3">
    <source>
        <dbReference type="ARBA" id="ARBA00022723"/>
    </source>
</evidence>
<dbReference type="Proteomes" id="UP001140206">
    <property type="component" value="Chromosome 2"/>
</dbReference>
<keyword evidence="4 8" id="KW-0560">Oxidoreductase</keyword>
<dbReference type="PROSITE" id="PS00086">
    <property type="entry name" value="CYTOCHROME_P450"/>
    <property type="match status" value="1"/>
</dbReference>
<protein>
    <submittedName>
        <fullName evidence="10">Cytochrome P450</fullName>
    </submittedName>
</protein>
<dbReference type="AlphaFoldDB" id="A0AAV8G4R6"/>
<evidence type="ECO:0000256" key="7">
    <source>
        <dbReference type="PIRSR" id="PIRSR602401-1"/>
    </source>
</evidence>
<dbReference type="Pfam" id="PF00067">
    <property type="entry name" value="p450"/>
    <property type="match status" value="1"/>
</dbReference>
<name>A0AAV8G4R6_9POAL</name>
<keyword evidence="6 8" id="KW-0503">Monooxygenase</keyword>
<dbReference type="SUPFAM" id="SSF48264">
    <property type="entry name" value="Cytochrome P450"/>
    <property type="match status" value="1"/>
</dbReference>
<dbReference type="GO" id="GO:0004497">
    <property type="term" value="F:monooxygenase activity"/>
    <property type="evidence" value="ECO:0007669"/>
    <property type="project" value="UniProtKB-KW"/>
</dbReference>
<evidence type="ECO:0000256" key="5">
    <source>
        <dbReference type="ARBA" id="ARBA00023004"/>
    </source>
</evidence>
<accession>A0AAV8G4R6</accession>
<sequence>MELALPSVLFLLTSILLLVLSLWFLQKKVTQSKSKVPPGPWTLPFIGSLHHFLNAGLSHHALHDLARLYGPIMLIRAGEVDLVVLTSREAAEEVMKTQDANFANRPVMHAPYVFAYGGTDIVLSTGAYWRQLRRICNSELLSSKQVKCFCSIREEEINSLLNSFSVIPSKSPANLTAKIFELTNNIIIRAAFGGKCKNRGFFLEILREVLEVVSVFNISDLFPSLSWLNMNMRRRVERLHRKLDLVLEDILHEHLKKQHQLKKGGDQALEYDLVDVLINLMENGDLDEPITMDNIKAVIMDVLIAGTETSASTITWAMAELVRHPEIMAKAQAEIRQSAIKNTKFDENALSYLRLVIKETLRMHPPAPLLLPRLCQESCQILGYTIPSGARIVVNAWALGRNPDYWEDPENFKPERFERSSVDFKGHDFRFLPFGAGRRICPGIEFAVTLVEEAIARTLLHFDWSLPNWMKPEDLDMMETFGLTTVKKEPLYLIPTMRVPLPNSQC</sequence>
<evidence type="ECO:0000256" key="8">
    <source>
        <dbReference type="RuleBase" id="RU000461"/>
    </source>
</evidence>
<keyword evidence="9" id="KW-1133">Transmembrane helix</keyword>
<evidence type="ECO:0000256" key="9">
    <source>
        <dbReference type="SAM" id="Phobius"/>
    </source>
</evidence>
<dbReference type="InterPro" id="IPR036396">
    <property type="entry name" value="Cyt_P450_sf"/>
</dbReference>
<feature type="transmembrane region" description="Helical" evidence="9">
    <location>
        <begin position="6"/>
        <end position="25"/>
    </location>
</feature>
<dbReference type="FunFam" id="1.10.630.10:FF:000043">
    <property type="entry name" value="Cytochrome P450 99A2"/>
    <property type="match status" value="1"/>
</dbReference>
<comment type="caution">
    <text evidence="10">The sequence shown here is derived from an EMBL/GenBank/DDBJ whole genome shotgun (WGS) entry which is preliminary data.</text>
</comment>
<evidence type="ECO:0000256" key="1">
    <source>
        <dbReference type="ARBA" id="ARBA00010617"/>
    </source>
</evidence>
<feature type="binding site" description="axial binding residue" evidence="7">
    <location>
        <position position="441"/>
    </location>
    <ligand>
        <name>heme</name>
        <dbReference type="ChEBI" id="CHEBI:30413"/>
    </ligand>
    <ligandPart>
        <name>Fe</name>
        <dbReference type="ChEBI" id="CHEBI:18248"/>
    </ligandPart>
</feature>
<dbReference type="CDD" id="cd11072">
    <property type="entry name" value="CYP71-like"/>
    <property type="match status" value="1"/>
</dbReference>
<organism evidence="10 11">
    <name type="scientific">Rhynchospora pubera</name>
    <dbReference type="NCBI Taxonomy" id="906938"/>
    <lineage>
        <taxon>Eukaryota</taxon>
        <taxon>Viridiplantae</taxon>
        <taxon>Streptophyta</taxon>
        <taxon>Embryophyta</taxon>
        <taxon>Tracheophyta</taxon>
        <taxon>Spermatophyta</taxon>
        <taxon>Magnoliopsida</taxon>
        <taxon>Liliopsida</taxon>
        <taxon>Poales</taxon>
        <taxon>Cyperaceae</taxon>
        <taxon>Cyperoideae</taxon>
        <taxon>Rhynchosporeae</taxon>
        <taxon>Rhynchospora</taxon>
    </lineage>
</organism>
<evidence type="ECO:0000256" key="2">
    <source>
        <dbReference type="ARBA" id="ARBA00022617"/>
    </source>
</evidence>
<dbReference type="GO" id="GO:0020037">
    <property type="term" value="F:heme binding"/>
    <property type="evidence" value="ECO:0007669"/>
    <property type="project" value="InterPro"/>
</dbReference>
<dbReference type="PANTHER" id="PTHR47955:SF8">
    <property type="entry name" value="CYTOCHROME P450 71D11-LIKE"/>
    <property type="match status" value="1"/>
</dbReference>
<evidence type="ECO:0000256" key="4">
    <source>
        <dbReference type="ARBA" id="ARBA00023002"/>
    </source>
</evidence>
<dbReference type="GO" id="GO:0016705">
    <property type="term" value="F:oxidoreductase activity, acting on paired donors, with incorporation or reduction of molecular oxygen"/>
    <property type="evidence" value="ECO:0007669"/>
    <property type="project" value="InterPro"/>
</dbReference>
<gene>
    <name evidence="10" type="ORF">LUZ62_048753</name>
</gene>
<dbReference type="GO" id="GO:0005506">
    <property type="term" value="F:iron ion binding"/>
    <property type="evidence" value="ECO:0007669"/>
    <property type="project" value="InterPro"/>
</dbReference>
<dbReference type="PRINTS" id="PR00385">
    <property type="entry name" value="P450"/>
</dbReference>
<dbReference type="InterPro" id="IPR001128">
    <property type="entry name" value="Cyt_P450"/>
</dbReference>
<dbReference type="PRINTS" id="PR00463">
    <property type="entry name" value="EP450I"/>
</dbReference>
<dbReference type="Gene3D" id="1.10.630.10">
    <property type="entry name" value="Cytochrome P450"/>
    <property type="match status" value="1"/>
</dbReference>
<dbReference type="EMBL" id="JAMFTS010000002">
    <property type="protein sequence ID" value="KAJ4797507.1"/>
    <property type="molecule type" value="Genomic_DNA"/>
</dbReference>
<comment type="cofactor">
    <cofactor evidence="7">
        <name>heme</name>
        <dbReference type="ChEBI" id="CHEBI:30413"/>
    </cofactor>
</comment>
<keyword evidence="11" id="KW-1185">Reference proteome</keyword>
<evidence type="ECO:0000256" key="6">
    <source>
        <dbReference type="ARBA" id="ARBA00023033"/>
    </source>
</evidence>
<keyword evidence="9" id="KW-0812">Transmembrane</keyword>
<keyword evidence="3 7" id="KW-0479">Metal-binding</keyword>
<comment type="similarity">
    <text evidence="1 8">Belongs to the cytochrome P450 family.</text>
</comment>
<dbReference type="PANTHER" id="PTHR47955">
    <property type="entry name" value="CYTOCHROME P450 FAMILY 71 PROTEIN"/>
    <property type="match status" value="1"/>
</dbReference>
<dbReference type="InterPro" id="IPR002401">
    <property type="entry name" value="Cyt_P450_E_grp-I"/>
</dbReference>
<dbReference type="InterPro" id="IPR017972">
    <property type="entry name" value="Cyt_P450_CS"/>
</dbReference>
<keyword evidence="2 7" id="KW-0349">Heme</keyword>
<reference evidence="10" key="1">
    <citation type="submission" date="2022-08" db="EMBL/GenBank/DDBJ databases">
        <authorList>
            <person name="Marques A."/>
        </authorList>
    </citation>
    <scope>NUCLEOTIDE SEQUENCE</scope>
    <source>
        <strain evidence="10">RhyPub2mFocal</strain>
        <tissue evidence="10">Leaves</tissue>
    </source>
</reference>
<evidence type="ECO:0000313" key="10">
    <source>
        <dbReference type="EMBL" id="KAJ4797507.1"/>
    </source>
</evidence>
<keyword evidence="5 7" id="KW-0408">Iron</keyword>
<keyword evidence="9" id="KW-0472">Membrane</keyword>
<proteinExistence type="inferred from homology"/>
<evidence type="ECO:0000313" key="11">
    <source>
        <dbReference type="Proteomes" id="UP001140206"/>
    </source>
</evidence>